<accession>A0A147BAX9</accession>
<organism evidence="1">
    <name type="scientific">Ixodes ricinus</name>
    <name type="common">Common tick</name>
    <name type="synonym">Acarus ricinus</name>
    <dbReference type="NCBI Taxonomy" id="34613"/>
    <lineage>
        <taxon>Eukaryota</taxon>
        <taxon>Metazoa</taxon>
        <taxon>Ecdysozoa</taxon>
        <taxon>Arthropoda</taxon>
        <taxon>Chelicerata</taxon>
        <taxon>Arachnida</taxon>
        <taxon>Acari</taxon>
        <taxon>Parasitiformes</taxon>
        <taxon>Ixodida</taxon>
        <taxon>Ixodoidea</taxon>
        <taxon>Ixodidae</taxon>
        <taxon>Ixodinae</taxon>
        <taxon>Ixodes</taxon>
    </lineage>
</organism>
<feature type="non-terminal residue" evidence="1">
    <location>
        <position position="1"/>
    </location>
</feature>
<proteinExistence type="predicted"/>
<sequence>VKPQELTLVSGDKVYYVPFMAMLKHLLSHPVFFEYFDKPFTQSVDGVPRDFKDGLRFQSHPVIRKRGSSTIAVLLYCDDVEIANPLGMKRGSRGKLTMFYVTIANIPASERSKVSNIFLLAVGHSKALKSSKAKRELLHDFISTVNNLEKGCEIVTKEGPRNYYGTLLAFIGDSLACHNIGGFKESFSPSVRLACRTCNVPTKSLFKYHYTAECPPRTEGKIACQLRQLDNAKTKKARKELSAEFGLNSRSVLSDISHFSLISYLLYDPMHVLLEGAVPKEIYHFLYFMIREVKWLTLEINNSITEFRFHKSVSKSDYPREFPSDLTVTTSAGAALVLLLHLPLIVEKFVPPGQNPHVKCFLSLCAVTQIVLSPVLTVDTLERLETLIAEHNELVVKCYGSSAFIPKLHMLVHMTEQIRAFGPSRHHLAMRFESKNALPKNKKFWNFKNLPLSVSEYFQINTSYELWVDSGCPRQTSPLITSGMPFVLTPAFVPAGLDSLDVGSTALEVKTAVVDNVHLRSSDVMTGCPSGQASLVKLQNIVMWKDRAFFQCTVLCIAGFVEKVNAFQFQETPHCVVITPESVLSPWPLWTYNFEERRLAIPKSLHGLPEFSQYVQPLLNGVVMSDQEHKRLCRQMRDELILYLDENQLISTGSKAQRRWEYK</sequence>
<dbReference type="AlphaFoldDB" id="A0A147BAX9"/>
<protein>
    <submittedName>
        <fullName evidence="1">Putative enspm-3 dr</fullName>
    </submittedName>
</protein>
<evidence type="ECO:0000313" key="1">
    <source>
        <dbReference type="EMBL" id="JAR87940.1"/>
    </source>
</evidence>
<dbReference type="EMBL" id="GEGO01007464">
    <property type="protein sequence ID" value="JAR87940.1"/>
    <property type="molecule type" value="Transcribed_RNA"/>
</dbReference>
<dbReference type="PANTHER" id="PTHR46579:SF1">
    <property type="entry name" value="F5_8 TYPE C DOMAIN-CONTAINING PROTEIN"/>
    <property type="match status" value="1"/>
</dbReference>
<reference evidence="1" key="1">
    <citation type="journal article" date="2018" name="PLoS Negl. Trop. Dis.">
        <title>Sialome diversity of ticks revealed by RNAseq of single tick salivary glands.</title>
        <authorList>
            <person name="Perner J."/>
            <person name="Kropackova S."/>
            <person name="Kopacek P."/>
            <person name="Ribeiro J.M."/>
        </authorList>
    </citation>
    <scope>NUCLEOTIDE SEQUENCE</scope>
    <source>
        <strain evidence="1">Siblings of single egg batch collected in Ceske Budejovice</strain>
        <tissue evidence="1">Salivary glands</tissue>
    </source>
</reference>
<feature type="non-terminal residue" evidence="1">
    <location>
        <position position="663"/>
    </location>
</feature>
<dbReference type="PANTHER" id="PTHR46579">
    <property type="entry name" value="F5/8 TYPE C DOMAIN-CONTAINING PROTEIN-RELATED"/>
    <property type="match status" value="1"/>
</dbReference>
<name>A0A147BAX9_IXORI</name>